<dbReference type="Proteomes" id="UP000217289">
    <property type="component" value="Chromosome"/>
</dbReference>
<protein>
    <submittedName>
        <fullName evidence="1">Tetratricopeptide repeat domain protein</fullName>
    </submittedName>
</protein>
<dbReference type="KEGG" id="mbd:MEBOL_001983"/>
<dbReference type="OrthoDB" id="5498730at2"/>
<dbReference type="InterPro" id="IPR019734">
    <property type="entry name" value="TPR_rpt"/>
</dbReference>
<keyword evidence="2" id="KW-1185">Reference proteome</keyword>
<name>A0A250I9V6_9BACT</name>
<dbReference type="Pfam" id="PF13432">
    <property type="entry name" value="TPR_16"/>
    <property type="match status" value="1"/>
</dbReference>
<reference evidence="1 2" key="1">
    <citation type="submission" date="2017-06" db="EMBL/GenBank/DDBJ databases">
        <authorList>
            <person name="Kim H.J."/>
            <person name="Triplett B.A."/>
        </authorList>
    </citation>
    <scope>NUCLEOTIDE SEQUENCE [LARGE SCALE GENOMIC DNA]</scope>
    <source>
        <strain evidence="1 2">DSM 14713</strain>
    </source>
</reference>
<organism evidence="1 2">
    <name type="scientific">Melittangium boletus DSM 14713</name>
    <dbReference type="NCBI Taxonomy" id="1294270"/>
    <lineage>
        <taxon>Bacteria</taxon>
        <taxon>Pseudomonadati</taxon>
        <taxon>Myxococcota</taxon>
        <taxon>Myxococcia</taxon>
        <taxon>Myxococcales</taxon>
        <taxon>Cystobacterineae</taxon>
        <taxon>Archangiaceae</taxon>
        <taxon>Melittangium</taxon>
    </lineage>
</organism>
<proteinExistence type="predicted"/>
<sequence>MALERIRRKVEAGEPLEAAELERLREAARNTPGPMLRLALAHAWMNAGAEREALGLLESLRRDFPQEVQVRLGLARALLGLERTGEAETALREALVLNPGDPEALKVLGVLALQRGEHARARALVAEVLERDPFDAEARLLKEELEAVTVAPPPPTPSPASRPEFTAALLAALHRAGVACRRQGRHLLVKLASGEVGRVEVDSLHAAYREGGRELAAAVGECVARLQGLSAPSGEPEALEHRVRPVLRPASFVHQAVGALHRPAGGGLEVFYVLEDEAFVRYLPEASLAPAGVSPAQVDAWAWRHLEDAPAPVRPVGVEQGRVVLVPKGSGLWAVAGGDGYDGSRLLTEGQRRRLVAEVGEGPWRVHLGWREFALICREADAAAVASLAGLGHAGDGIPGLFRLGDGTLEAV</sequence>
<dbReference type="SUPFAM" id="SSF48452">
    <property type="entry name" value="TPR-like"/>
    <property type="match status" value="1"/>
</dbReference>
<evidence type="ECO:0000313" key="2">
    <source>
        <dbReference type="Proteomes" id="UP000217289"/>
    </source>
</evidence>
<dbReference type="Gene3D" id="1.25.40.10">
    <property type="entry name" value="Tetratricopeptide repeat domain"/>
    <property type="match status" value="1"/>
</dbReference>
<dbReference type="RefSeq" id="WP_095982691.1">
    <property type="nucleotide sequence ID" value="NZ_CP022163.1"/>
</dbReference>
<accession>A0A250I9V6</accession>
<evidence type="ECO:0000313" key="1">
    <source>
        <dbReference type="EMBL" id="ATB28535.1"/>
    </source>
</evidence>
<gene>
    <name evidence="1" type="ORF">MEBOL_001983</name>
</gene>
<dbReference type="AlphaFoldDB" id="A0A250I9V6"/>
<dbReference type="SMART" id="SM00028">
    <property type="entry name" value="TPR"/>
    <property type="match status" value="2"/>
</dbReference>
<dbReference type="InterPro" id="IPR011990">
    <property type="entry name" value="TPR-like_helical_dom_sf"/>
</dbReference>
<dbReference type="EMBL" id="CP022163">
    <property type="protein sequence ID" value="ATB28535.1"/>
    <property type="molecule type" value="Genomic_DNA"/>
</dbReference>